<proteinExistence type="predicted"/>
<dbReference type="Proteomes" id="UP000236447">
    <property type="component" value="Plasmid pP88_e"/>
</dbReference>
<evidence type="ECO:0000256" key="1">
    <source>
        <dbReference type="SAM" id="SignalP"/>
    </source>
</evidence>
<dbReference type="AlphaFoldDB" id="A0A2I7KGR3"/>
<accession>A0A2I7KGR3</accession>
<reference evidence="2 3" key="1">
    <citation type="journal article" date="2017" name="Front. Microbiol.">
        <title>Phaeobacter piscinae sp. nov., a species of the Roseobacter group and potential aquaculture probiont.</title>
        <authorList>
            <person name="Sonnenschein E.C."/>
            <person name="Phippen C.B.W."/>
            <person name="Nielsen K.F."/>
            <person name="Mateiu R.V."/>
            <person name="Melchiorsen J."/>
            <person name="Gram L."/>
            <person name="Overmann J."/>
            <person name="Freese H.M."/>
        </authorList>
    </citation>
    <scope>NUCLEOTIDE SEQUENCE [LARGE SCALE GENOMIC DNA]</scope>
    <source>
        <strain evidence="2 3">P88</strain>
        <plasmid evidence="3">pp88_e</plasmid>
    </source>
</reference>
<reference evidence="2 3" key="2">
    <citation type="journal article" date="2017" name="Genome Biol. Evol.">
        <title>Trajectories and Drivers of Genome Evolution in Surface-Associated Marine Phaeobacter.</title>
        <authorList>
            <person name="Freese H.M."/>
            <person name="Sikorski J."/>
            <person name="Bunk B."/>
            <person name="Scheuner C."/>
            <person name="Meier-Kolthoff J.P."/>
            <person name="Sproer C."/>
            <person name="Gram L."/>
            <person name="Overmann J."/>
        </authorList>
    </citation>
    <scope>NUCLEOTIDE SEQUENCE [LARGE SCALE GENOMIC DNA]</scope>
    <source>
        <strain evidence="2 3">P88</strain>
        <plasmid evidence="3">pp88_e</plasmid>
    </source>
</reference>
<evidence type="ECO:0000313" key="2">
    <source>
        <dbReference type="EMBL" id="AUR01761.1"/>
    </source>
</evidence>
<dbReference type="EMBL" id="CP010730">
    <property type="protein sequence ID" value="AUR01761.1"/>
    <property type="molecule type" value="Genomic_DNA"/>
</dbReference>
<gene>
    <name evidence="2" type="ORF">PhaeoP88_04449</name>
</gene>
<feature type="signal peptide" evidence="1">
    <location>
        <begin position="1"/>
        <end position="21"/>
    </location>
</feature>
<keyword evidence="2" id="KW-0614">Plasmid</keyword>
<evidence type="ECO:0000313" key="3">
    <source>
        <dbReference type="Proteomes" id="UP000236447"/>
    </source>
</evidence>
<keyword evidence="1" id="KW-0732">Signal</keyword>
<dbReference type="RefSeq" id="WP_024099675.1">
    <property type="nucleotide sequence ID" value="NZ_CP010730.1"/>
</dbReference>
<protein>
    <submittedName>
        <fullName evidence="2">Uncharacterized protein</fullName>
    </submittedName>
</protein>
<organism evidence="2 3">
    <name type="scientific">Phaeobacter inhibens</name>
    <dbReference type="NCBI Taxonomy" id="221822"/>
    <lineage>
        <taxon>Bacteria</taxon>
        <taxon>Pseudomonadati</taxon>
        <taxon>Pseudomonadota</taxon>
        <taxon>Alphaproteobacteria</taxon>
        <taxon>Rhodobacterales</taxon>
        <taxon>Roseobacteraceae</taxon>
        <taxon>Phaeobacter</taxon>
    </lineage>
</organism>
<dbReference type="GeneID" id="31848668"/>
<sequence length="254" mass="28091" precursor="true">MKLPRNFIHAAAGVASLFALAGAPAPAKAQSYQIDCAILLCLSGGWPASVPCARARAEFIRRITPWPIEPPLQIWRCPMGASFDVEPSTLTADRIYEILMDDSAPKQSVPTAPLTDLQLEPQPAVFRRSGGTAQRLPEDTMLQLINGLSTENGVADIDIGGKDFDFVRSIRLFHVRWANQNEGREDCNRFSVVELGTYGTQGDFNWRRSSVGALPAAHTGLEGYGSNCPSIWHRSVFIDWRDYEGNYGFEQVNY</sequence>
<feature type="chain" id="PRO_5014354337" evidence="1">
    <location>
        <begin position="22"/>
        <end position="254"/>
    </location>
</feature>
<geneLocation type="plasmid" evidence="3">
    <name>pp88_e</name>
</geneLocation>
<name>A0A2I7KGR3_9RHOB</name>